<feature type="region of interest" description="Disordered" evidence="1">
    <location>
        <begin position="446"/>
        <end position="474"/>
    </location>
</feature>
<keyword evidence="2" id="KW-0472">Membrane</keyword>
<reference evidence="3" key="1">
    <citation type="submission" date="2020-02" db="EMBL/GenBank/DDBJ databases">
        <authorList>
            <person name="Meier V. D."/>
        </authorList>
    </citation>
    <scope>NUCLEOTIDE SEQUENCE</scope>
    <source>
        <strain evidence="3">AVDCRST_MAG41</strain>
    </source>
</reference>
<dbReference type="Gene3D" id="3.30.450.40">
    <property type="match status" value="1"/>
</dbReference>
<proteinExistence type="predicted"/>
<name>A0A6J4IB91_9ACTN</name>
<feature type="transmembrane region" description="Helical" evidence="2">
    <location>
        <begin position="164"/>
        <end position="185"/>
    </location>
</feature>
<evidence type="ECO:0000256" key="1">
    <source>
        <dbReference type="SAM" id="MobiDB-lite"/>
    </source>
</evidence>
<protein>
    <submittedName>
        <fullName evidence="3">Uncharacterized protein</fullName>
    </submittedName>
</protein>
<feature type="transmembrane region" description="Helical" evidence="2">
    <location>
        <begin position="191"/>
        <end position="208"/>
    </location>
</feature>
<evidence type="ECO:0000313" key="3">
    <source>
        <dbReference type="EMBL" id="CAA9247680.1"/>
    </source>
</evidence>
<dbReference type="EMBL" id="CADCTP010000165">
    <property type="protein sequence ID" value="CAA9247680.1"/>
    <property type="molecule type" value="Genomic_DNA"/>
</dbReference>
<dbReference type="AlphaFoldDB" id="A0A6J4IB91"/>
<keyword evidence="2" id="KW-1133">Transmembrane helix</keyword>
<evidence type="ECO:0000256" key="2">
    <source>
        <dbReference type="SAM" id="Phobius"/>
    </source>
</evidence>
<feature type="transmembrane region" description="Helical" evidence="2">
    <location>
        <begin position="67"/>
        <end position="92"/>
    </location>
</feature>
<organism evidence="3">
    <name type="scientific">uncultured Mycobacteriales bacterium</name>
    <dbReference type="NCBI Taxonomy" id="581187"/>
    <lineage>
        <taxon>Bacteria</taxon>
        <taxon>Bacillati</taxon>
        <taxon>Actinomycetota</taxon>
        <taxon>Actinomycetes</taxon>
        <taxon>Mycobacteriales</taxon>
        <taxon>environmental samples</taxon>
    </lineage>
</organism>
<accession>A0A6J4IB91</accession>
<feature type="transmembrane region" description="Helical" evidence="2">
    <location>
        <begin position="134"/>
        <end position="157"/>
    </location>
</feature>
<keyword evidence="2" id="KW-0812">Transmembrane</keyword>
<dbReference type="SUPFAM" id="SSF55781">
    <property type="entry name" value="GAF domain-like"/>
    <property type="match status" value="1"/>
</dbReference>
<gene>
    <name evidence="3" type="ORF">AVDCRST_MAG41-1781</name>
</gene>
<dbReference type="InterPro" id="IPR029016">
    <property type="entry name" value="GAF-like_dom_sf"/>
</dbReference>
<sequence>MVSAARIIAATRLILFVAGAAFSLVAGWGSPLWWAPFAVILGVALAERASVRIVVGRQAVAFALNDAIVAVALVLAPGSWIAFASALGYAAARARNLPLSKLSFNLAHEFGTVSAGVLVAQLIGNGVTGAAFGLAAYAVLSILVVAIPVAATTGLAYHRVLGTISPLAFIHTAGNASVGLLAGWLVLHAPWGLLSLVVPIGLLWWSYSQQTRRASEARLYAELARGQERMGGSADSSTEVVLTAAARLFGGAEVELLLRHPDGLLRYVGDETGVLARMRVDADAFDAPWVLRALAARGVLVGQDGARPYCSAVLGDPERPGAVLIAYRPEKSLPFTRADVELAEVLAGQAGSWLSVAELSARRDEAIGRAEAYGAANRVLGDMSQQTVPALAVLRESAHRLSRLATRFDGPDAVDEIVAELYSVERAVASLLGAIALASDSTARPALTADPAAPGRGGEAEWTTTGRLEDADGL</sequence>